<keyword evidence="3" id="KW-1185">Reference proteome</keyword>
<gene>
    <name evidence="2" type="ORF">IFJ75_10895</name>
</gene>
<dbReference type="KEGG" id="bgoe:IFJ75_10895"/>
<dbReference type="Proteomes" id="UP000663918">
    <property type="component" value="Chromosome"/>
</dbReference>
<feature type="signal peptide" evidence="1">
    <location>
        <begin position="1"/>
        <end position="25"/>
    </location>
</feature>
<evidence type="ECO:0000313" key="3">
    <source>
        <dbReference type="Proteomes" id="UP000663918"/>
    </source>
</evidence>
<dbReference type="EMBL" id="CP062222">
    <property type="protein sequence ID" value="QTC89812.1"/>
    <property type="molecule type" value="Genomic_DNA"/>
</dbReference>
<evidence type="ECO:0000256" key="1">
    <source>
        <dbReference type="SAM" id="SignalP"/>
    </source>
</evidence>
<reference evidence="2" key="1">
    <citation type="submission" date="2020-09" db="EMBL/GenBank/DDBJ databases">
        <title>Brevundimonas sp. LVF2 isolated from a puddle in Goettingen, Germany.</title>
        <authorList>
            <person name="Friedrich I."/>
            <person name="Klassen A."/>
            <person name="Hannes N."/>
            <person name="Schneider D."/>
            <person name="Hertel R."/>
            <person name="Daniel R."/>
        </authorList>
    </citation>
    <scope>NUCLEOTIDE SEQUENCE</scope>
    <source>
        <strain evidence="2">LVF2</strain>
    </source>
</reference>
<sequence length="162" mass="17745">MKAAKGLATFGLVIGLGLMAGAVQAQELWSGATAGMSTREVLRIFPTALAASDPVKTTSFGKLLVSIPDQDVFGHRGRAEFYFEADQLNTVRLWIEPKDLTELSNRTVLERMQAELPEPPDCFLGMCVWRLPTRTVAFSDGRVDPPSAVLVEYTGPSPYRSR</sequence>
<keyword evidence="1" id="KW-0732">Signal</keyword>
<evidence type="ECO:0000313" key="2">
    <source>
        <dbReference type="EMBL" id="QTC89812.1"/>
    </source>
</evidence>
<dbReference type="RefSeq" id="WP_207868093.1">
    <property type="nucleotide sequence ID" value="NZ_CP062222.1"/>
</dbReference>
<accession>A0A975C1F3</accession>
<name>A0A975C1F3_9CAUL</name>
<proteinExistence type="predicted"/>
<organism evidence="2 3">
    <name type="scientific">Brevundimonas goettingensis</name>
    <dbReference type="NCBI Taxonomy" id="2774190"/>
    <lineage>
        <taxon>Bacteria</taxon>
        <taxon>Pseudomonadati</taxon>
        <taxon>Pseudomonadota</taxon>
        <taxon>Alphaproteobacteria</taxon>
        <taxon>Caulobacterales</taxon>
        <taxon>Caulobacteraceae</taxon>
        <taxon>Brevundimonas</taxon>
    </lineage>
</organism>
<protein>
    <submittedName>
        <fullName evidence="2">Uncharacterized protein</fullName>
    </submittedName>
</protein>
<feature type="chain" id="PRO_5037202583" evidence="1">
    <location>
        <begin position="26"/>
        <end position="162"/>
    </location>
</feature>
<dbReference type="AlphaFoldDB" id="A0A975C1F3"/>